<dbReference type="Gene3D" id="1.20.1740.10">
    <property type="entry name" value="Amino acid/polyamine transporter I"/>
    <property type="match status" value="1"/>
</dbReference>
<dbReference type="EMBL" id="ML213597">
    <property type="protein sequence ID" value="TFK40387.1"/>
    <property type="molecule type" value="Genomic_DNA"/>
</dbReference>
<dbReference type="AlphaFoldDB" id="A0A5C3M666"/>
<dbReference type="STRING" id="68775.A0A5C3M666"/>
<evidence type="ECO:0000256" key="3">
    <source>
        <dbReference type="ARBA" id="ARBA00022989"/>
    </source>
</evidence>
<evidence type="ECO:0000313" key="6">
    <source>
        <dbReference type="EMBL" id="TFK40387.1"/>
    </source>
</evidence>
<feature type="transmembrane region" description="Helical" evidence="5">
    <location>
        <begin position="277"/>
        <end position="298"/>
    </location>
</feature>
<dbReference type="PANTHER" id="PTHR11785:SF353">
    <property type="entry name" value="METHIONINE TRANSPORTER (EUROFUNG)"/>
    <property type="match status" value="1"/>
</dbReference>
<dbReference type="InterPro" id="IPR002293">
    <property type="entry name" value="AA/rel_permease1"/>
</dbReference>
<dbReference type="Proteomes" id="UP000308652">
    <property type="component" value="Unassembled WGS sequence"/>
</dbReference>
<sequence length="492" mass="53340">MLNIGQITGSGIYAVPGTILNSVGSIGMLLIYWIIAPTFAFAGLALYTELGSMFPHRSGAEVVYLEQAYPRPRFFVSSTFAVTTVLMSFSASNAVVFAQYFLTALEIPITSSNQTSVALAVVFVTVGCVGISTKWSLRAVNVLTIAKVVSLIFMVVTGAAVLAGWTRIEDPYSNFRNPFEGSSSNPNALATAFVKANHAFIGYHNAFNVLGEVKGPNPVRTVRKAGRIALGLVTLLFFFINVAYIAAIPREDIRQSGQLVAALFFRRVFGSSVGTKIFPLLVAGSCFGNITVGQARVIREVARQGLLPYPSFFSSTKPFGTPLGPVILKGALTYLVILATPAKDAFNFVLDLASYPHLVFQCGIAVGVWVLRKRRALMGLAPSGLQARNSLIVLYLISCIALLVLPWIPPEPGHADVSFWYCVAGLAFLLCCGVYYWLWIIVLPKYGGYEVVEEVEELADGARNARLVRRYKTVVDDETTPLIPESHTNVAP</sequence>
<feature type="transmembrane region" description="Helical" evidence="5">
    <location>
        <begin position="74"/>
        <end position="102"/>
    </location>
</feature>
<organism evidence="6 7">
    <name type="scientific">Crucibulum laeve</name>
    <dbReference type="NCBI Taxonomy" id="68775"/>
    <lineage>
        <taxon>Eukaryota</taxon>
        <taxon>Fungi</taxon>
        <taxon>Dikarya</taxon>
        <taxon>Basidiomycota</taxon>
        <taxon>Agaricomycotina</taxon>
        <taxon>Agaricomycetes</taxon>
        <taxon>Agaricomycetidae</taxon>
        <taxon>Agaricales</taxon>
        <taxon>Agaricineae</taxon>
        <taxon>Nidulariaceae</taxon>
        <taxon>Crucibulum</taxon>
    </lineage>
</organism>
<protein>
    <submittedName>
        <fullName evidence="6">Amino acid transporter</fullName>
    </submittedName>
</protein>
<comment type="subcellular location">
    <subcellularLocation>
        <location evidence="1">Membrane</location>
        <topology evidence="1">Multi-pass membrane protein</topology>
    </subcellularLocation>
</comment>
<evidence type="ECO:0000256" key="5">
    <source>
        <dbReference type="SAM" id="Phobius"/>
    </source>
</evidence>
<keyword evidence="4 5" id="KW-0472">Membrane</keyword>
<gene>
    <name evidence="6" type="ORF">BDQ12DRAFT_772678</name>
</gene>
<feature type="transmembrane region" description="Helical" evidence="5">
    <location>
        <begin position="420"/>
        <end position="439"/>
    </location>
</feature>
<dbReference type="PIRSF" id="PIRSF006060">
    <property type="entry name" value="AA_transporter"/>
    <property type="match status" value="1"/>
</dbReference>
<feature type="transmembrane region" description="Helical" evidence="5">
    <location>
        <begin position="228"/>
        <end position="247"/>
    </location>
</feature>
<dbReference type="GO" id="GO:0016020">
    <property type="term" value="C:membrane"/>
    <property type="evidence" value="ECO:0007669"/>
    <property type="project" value="UniProtKB-SubCell"/>
</dbReference>
<dbReference type="InterPro" id="IPR050598">
    <property type="entry name" value="AminoAcid_Transporter"/>
</dbReference>
<evidence type="ECO:0000256" key="2">
    <source>
        <dbReference type="ARBA" id="ARBA00022692"/>
    </source>
</evidence>
<dbReference type="GO" id="GO:0015179">
    <property type="term" value="F:L-amino acid transmembrane transporter activity"/>
    <property type="evidence" value="ECO:0007669"/>
    <property type="project" value="TreeGrafter"/>
</dbReference>
<accession>A0A5C3M666</accession>
<reference evidence="6 7" key="1">
    <citation type="journal article" date="2019" name="Nat. Ecol. Evol.">
        <title>Megaphylogeny resolves global patterns of mushroom evolution.</title>
        <authorList>
            <person name="Varga T."/>
            <person name="Krizsan K."/>
            <person name="Foldi C."/>
            <person name="Dima B."/>
            <person name="Sanchez-Garcia M."/>
            <person name="Sanchez-Ramirez S."/>
            <person name="Szollosi G.J."/>
            <person name="Szarkandi J.G."/>
            <person name="Papp V."/>
            <person name="Albert L."/>
            <person name="Andreopoulos W."/>
            <person name="Angelini C."/>
            <person name="Antonin V."/>
            <person name="Barry K.W."/>
            <person name="Bougher N.L."/>
            <person name="Buchanan P."/>
            <person name="Buyck B."/>
            <person name="Bense V."/>
            <person name="Catcheside P."/>
            <person name="Chovatia M."/>
            <person name="Cooper J."/>
            <person name="Damon W."/>
            <person name="Desjardin D."/>
            <person name="Finy P."/>
            <person name="Geml J."/>
            <person name="Haridas S."/>
            <person name="Hughes K."/>
            <person name="Justo A."/>
            <person name="Karasinski D."/>
            <person name="Kautmanova I."/>
            <person name="Kiss B."/>
            <person name="Kocsube S."/>
            <person name="Kotiranta H."/>
            <person name="LaButti K.M."/>
            <person name="Lechner B.E."/>
            <person name="Liimatainen K."/>
            <person name="Lipzen A."/>
            <person name="Lukacs Z."/>
            <person name="Mihaltcheva S."/>
            <person name="Morgado L.N."/>
            <person name="Niskanen T."/>
            <person name="Noordeloos M.E."/>
            <person name="Ohm R.A."/>
            <person name="Ortiz-Santana B."/>
            <person name="Ovrebo C."/>
            <person name="Racz N."/>
            <person name="Riley R."/>
            <person name="Savchenko A."/>
            <person name="Shiryaev A."/>
            <person name="Soop K."/>
            <person name="Spirin V."/>
            <person name="Szebenyi C."/>
            <person name="Tomsovsky M."/>
            <person name="Tulloss R.E."/>
            <person name="Uehling J."/>
            <person name="Grigoriev I.V."/>
            <person name="Vagvolgyi C."/>
            <person name="Papp T."/>
            <person name="Martin F.M."/>
            <person name="Miettinen O."/>
            <person name="Hibbett D.S."/>
            <person name="Nagy L.G."/>
        </authorList>
    </citation>
    <scope>NUCLEOTIDE SEQUENCE [LARGE SCALE GENOMIC DNA]</scope>
    <source>
        <strain evidence="6 7">CBS 166.37</strain>
    </source>
</reference>
<feature type="transmembrane region" description="Helical" evidence="5">
    <location>
        <begin position="352"/>
        <end position="371"/>
    </location>
</feature>
<dbReference type="OrthoDB" id="5982228at2759"/>
<name>A0A5C3M666_9AGAR</name>
<feature type="transmembrane region" description="Helical" evidence="5">
    <location>
        <begin position="391"/>
        <end position="408"/>
    </location>
</feature>
<feature type="transmembrane region" description="Helical" evidence="5">
    <location>
        <begin position="145"/>
        <end position="168"/>
    </location>
</feature>
<proteinExistence type="predicted"/>
<evidence type="ECO:0000256" key="1">
    <source>
        <dbReference type="ARBA" id="ARBA00004141"/>
    </source>
</evidence>
<feature type="transmembrane region" description="Helical" evidence="5">
    <location>
        <begin position="114"/>
        <end position="133"/>
    </location>
</feature>
<evidence type="ECO:0000313" key="7">
    <source>
        <dbReference type="Proteomes" id="UP000308652"/>
    </source>
</evidence>
<evidence type="ECO:0000256" key="4">
    <source>
        <dbReference type="ARBA" id="ARBA00023136"/>
    </source>
</evidence>
<keyword evidence="7" id="KW-1185">Reference proteome</keyword>
<dbReference type="PANTHER" id="PTHR11785">
    <property type="entry name" value="AMINO ACID TRANSPORTER"/>
    <property type="match status" value="1"/>
</dbReference>
<keyword evidence="2 5" id="KW-0812">Transmembrane</keyword>
<keyword evidence="3 5" id="KW-1133">Transmembrane helix</keyword>
<feature type="transmembrane region" description="Helical" evidence="5">
    <location>
        <begin position="319"/>
        <end position="340"/>
    </location>
</feature>
<dbReference type="Pfam" id="PF13520">
    <property type="entry name" value="AA_permease_2"/>
    <property type="match status" value="1"/>
</dbReference>